<dbReference type="Pfam" id="PF01904">
    <property type="entry name" value="DUF72"/>
    <property type="match status" value="1"/>
</dbReference>
<evidence type="ECO:0008006" key="3">
    <source>
        <dbReference type="Google" id="ProtNLM"/>
    </source>
</evidence>
<reference evidence="1 2" key="1">
    <citation type="journal article" date="2017" name="Antonie Van Leeuwenhoek">
        <title>Rhizobium rhizosphaerae sp. nov., a novel species isolated from rice rhizosphere.</title>
        <authorList>
            <person name="Zhao J.J."/>
            <person name="Zhang J."/>
            <person name="Zhang R.J."/>
            <person name="Zhang C.W."/>
            <person name="Yin H.Q."/>
            <person name="Zhang X.X."/>
        </authorList>
    </citation>
    <scope>NUCLEOTIDE SEQUENCE [LARGE SCALE GENOMIC DNA]</scope>
    <source>
        <strain evidence="1 2">RD15</strain>
    </source>
</reference>
<comment type="caution">
    <text evidence="1">The sequence shown here is derived from an EMBL/GenBank/DDBJ whole genome shotgun (WGS) entry which is preliminary data.</text>
</comment>
<evidence type="ECO:0000313" key="1">
    <source>
        <dbReference type="EMBL" id="OQP85373.1"/>
    </source>
</evidence>
<dbReference type="PANTHER" id="PTHR30348">
    <property type="entry name" value="UNCHARACTERIZED PROTEIN YECE"/>
    <property type="match status" value="1"/>
</dbReference>
<gene>
    <name evidence="1" type="ORF">BTR14_15855</name>
</gene>
<evidence type="ECO:0000313" key="2">
    <source>
        <dbReference type="Proteomes" id="UP000192652"/>
    </source>
</evidence>
<accession>A0ABX3PBG2</accession>
<protein>
    <recommendedName>
        <fullName evidence="3">DUF72 domain-containing protein</fullName>
    </recommendedName>
</protein>
<name>A0ABX3PBG2_9HYPH</name>
<dbReference type="Proteomes" id="UP000192652">
    <property type="component" value="Unassembled WGS sequence"/>
</dbReference>
<keyword evidence="2" id="KW-1185">Reference proteome</keyword>
<organism evidence="1 2">
    <name type="scientific">Xaviernesmea rhizosphaerae</name>
    <dbReference type="NCBI Taxonomy" id="1672749"/>
    <lineage>
        <taxon>Bacteria</taxon>
        <taxon>Pseudomonadati</taxon>
        <taxon>Pseudomonadota</taxon>
        <taxon>Alphaproteobacteria</taxon>
        <taxon>Hyphomicrobiales</taxon>
        <taxon>Rhizobiaceae</taxon>
        <taxon>Rhizobium/Agrobacterium group</taxon>
        <taxon>Xaviernesmea</taxon>
    </lineage>
</organism>
<proteinExistence type="predicted"/>
<dbReference type="SUPFAM" id="SSF117396">
    <property type="entry name" value="TM1631-like"/>
    <property type="match status" value="1"/>
</dbReference>
<dbReference type="PANTHER" id="PTHR30348:SF4">
    <property type="entry name" value="DUF72 DOMAIN-CONTAINING PROTEIN"/>
    <property type="match status" value="1"/>
</dbReference>
<dbReference type="RefSeq" id="WP_081176852.1">
    <property type="nucleotide sequence ID" value="NZ_MSPX01000014.1"/>
</dbReference>
<dbReference type="Gene3D" id="3.20.20.410">
    <property type="entry name" value="Protein of unknown function UPF0759"/>
    <property type="match status" value="1"/>
</dbReference>
<sequence>MGEATIRIGLSGWAYPPWRGGFYPTGLRQADELAYAASRFDALEINATFYGLKRPETFRRWRAAVPPGFPLAVKAPKYITHELRLADAATPLANFLASGLLALGPNLGPILWQLPPSLPFDPARLEVFLSLLPQDPEDALALARRHDGHVAGHVFLEDEGLPPLRHALEVCHESFRDPRFVQLLRRFNVALVLADTPDYPRLFDRTADFTYVRLHGDRELYVSGYDEPALDLWADRLKRIARGEAAGGLVAPPSEDMAPPSEIFVFFDNTLRAHRAPVDALALKTKL</sequence>
<dbReference type="EMBL" id="MSPX01000014">
    <property type="protein sequence ID" value="OQP85373.1"/>
    <property type="molecule type" value="Genomic_DNA"/>
</dbReference>
<dbReference type="InterPro" id="IPR002763">
    <property type="entry name" value="DUF72"/>
</dbReference>
<dbReference type="InterPro" id="IPR036520">
    <property type="entry name" value="UPF0759_sf"/>
</dbReference>